<organism evidence="8 9">
    <name type="scientific">Cynara cardunculus var. scolymus</name>
    <name type="common">Globe artichoke</name>
    <name type="synonym">Cynara scolymus</name>
    <dbReference type="NCBI Taxonomy" id="59895"/>
    <lineage>
        <taxon>Eukaryota</taxon>
        <taxon>Viridiplantae</taxon>
        <taxon>Streptophyta</taxon>
        <taxon>Embryophyta</taxon>
        <taxon>Tracheophyta</taxon>
        <taxon>Spermatophyta</taxon>
        <taxon>Magnoliopsida</taxon>
        <taxon>eudicotyledons</taxon>
        <taxon>Gunneridae</taxon>
        <taxon>Pentapetalae</taxon>
        <taxon>asterids</taxon>
        <taxon>campanulids</taxon>
        <taxon>Asterales</taxon>
        <taxon>Asteraceae</taxon>
        <taxon>Carduoideae</taxon>
        <taxon>Cardueae</taxon>
        <taxon>Carduinae</taxon>
        <taxon>Cynara</taxon>
    </lineage>
</organism>
<evidence type="ECO:0000256" key="2">
    <source>
        <dbReference type="ARBA" id="ARBA00022490"/>
    </source>
</evidence>
<evidence type="ECO:0000256" key="4">
    <source>
        <dbReference type="PROSITE-ProRule" id="PRU00285"/>
    </source>
</evidence>
<dbReference type="GO" id="GO:0005737">
    <property type="term" value="C:cytoplasm"/>
    <property type="evidence" value="ECO:0007669"/>
    <property type="project" value="UniProtKB-SubCell"/>
</dbReference>
<dbReference type="AlphaFoldDB" id="A0A103Y2V2"/>
<dbReference type="Proteomes" id="UP000243975">
    <property type="component" value="Unassembled WGS sequence"/>
</dbReference>
<dbReference type="Gramene" id="KVI01497">
    <property type="protein sequence ID" value="KVI01497"/>
    <property type="gene ID" value="Ccrd_020224"/>
</dbReference>
<proteinExistence type="inferred from homology"/>
<dbReference type="GO" id="GO:0004601">
    <property type="term" value="F:peroxidase activity"/>
    <property type="evidence" value="ECO:0007669"/>
    <property type="project" value="InterPro"/>
</dbReference>
<keyword evidence="3" id="KW-0346">Stress response</keyword>
<evidence type="ECO:0000313" key="8">
    <source>
        <dbReference type="EMBL" id="KVI01497.1"/>
    </source>
</evidence>
<dbReference type="SUPFAM" id="SSF48113">
    <property type="entry name" value="Heme-dependent peroxidases"/>
    <property type="match status" value="1"/>
</dbReference>
<dbReference type="Pfam" id="PF00011">
    <property type="entry name" value="HSP20"/>
    <property type="match status" value="1"/>
</dbReference>
<evidence type="ECO:0000256" key="6">
    <source>
        <dbReference type="SAM" id="MobiDB-lite"/>
    </source>
</evidence>
<keyword evidence="2" id="KW-0963">Cytoplasm</keyword>
<dbReference type="SUPFAM" id="SSF49764">
    <property type="entry name" value="HSP20-like chaperones"/>
    <property type="match status" value="1"/>
</dbReference>
<dbReference type="InterPro" id="IPR010255">
    <property type="entry name" value="Haem_peroxidase_sf"/>
</dbReference>
<dbReference type="Gene3D" id="2.60.40.790">
    <property type="match status" value="1"/>
</dbReference>
<dbReference type="FunFam" id="2.60.40.790:FF:000010">
    <property type="entry name" value="17.3 kDa class II heat shock protein-like"/>
    <property type="match status" value="1"/>
</dbReference>
<evidence type="ECO:0000259" key="7">
    <source>
        <dbReference type="PROSITE" id="PS01031"/>
    </source>
</evidence>
<dbReference type="InterPro" id="IPR008978">
    <property type="entry name" value="HSP20-like_chaperone"/>
</dbReference>
<dbReference type="InterPro" id="IPR031107">
    <property type="entry name" value="Small_HSP"/>
</dbReference>
<feature type="region of interest" description="Disordered" evidence="6">
    <location>
        <begin position="1"/>
        <end position="27"/>
    </location>
</feature>
<protein>
    <submittedName>
        <fullName evidence="8">Alpha crystallin/Hsp20 domain-containing protein</fullName>
    </submittedName>
</protein>
<dbReference type="Gene3D" id="1.10.420.10">
    <property type="entry name" value="Peroxidase, domain 2"/>
    <property type="match status" value="1"/>
</dbReference>
<evidence type="ECO:0000256" key="1">
    <source>
        <dbReference type="ARBA" id="ARBA00004496"/>
    </source>
</evidence>
<evidence type="ECO:0000256" key="3">
    <source>
        <dbReference type="ARBA" id="ARBA00023016"/>
    </source>
</evidence>
<feature type="compositionally biased region" description="Basic and acidic residues" evidence="6">
    <location>
        <begin position="1"/>
        <end position="16"/>
    </location>
</feature>
<sequence length="397" mass="45023">MKEDDDAGKAEERAGTTEESEESTGERGTKTYAVSVLFVFKGSETAEIRARMCKEDQQLEMDISLMTFDAPFFRNLHHILEATDDGNSNKPSTAGPTRAYVRDARAMAATPADVKEYLNSYVFIVDMPGLKSGDIKVQVEDDNVLVISGERKREHEQEEKEGVKYVRMERRIGKFMRKFVLPENANTEKISAICQDGVLTVTVEKLPPPEPKKPKLIQVQEGLLKLPTDKALLADPVFRPLVEKYAADEDAFFADYAESHMKLSELGNLVTFADLQRLKDCNERGAEFRSNGLRRQPMAMIKDRDLLKDNGGESNMLEEKIQRLLARGEGWDNKMKRKRSVGTVFTRPMDSNGEQKRIVQNKVVNEHGLQSNDTHPYRSSLYLPLMQAYLDYPYGNI</sequence>
<gene>
    <name evidence="8" type="ORF">Ccrd_020224</name>
</gene>
<feature type="domain" description="SHSP" evidence="7">
    <location>
        <begin position="103"/>
        <end position="220"/>
    </location>
</feature>
<comment type="caution">
    <text evidence="8">The sequence shown here is derived from an EMBL/GenBank/DDBJ whole genome shotgun (WGS) entry which is preliminary data.</text>
</comment>
<name>A0A103Y2V2_CYNCS</name>
<dbReference type="InterPro" id="IPR002068">
    <property type="entry name" value="A-crystallin/Hsp20_dom"/>
</dbReference>
<accession>A0A103Y2V2</accession>
<dbReference type="GO" id="GO:0006979">
    <property type="term" value="P:response to oxidative stress"/>
    <property type="evidence" value="ECO:0007669"/>
    <property type="project" value="InterPro"/>
</dbReference>
<reference evidence="8 9" key="1">
    <citation type="journal article" date="2016" name="Sci. Rep.">
        <title>The genome sequence of the outbreeding globe artichoke constructed de novo incorporating a phase-aware low-pass sequencing strategy of F1 progeny.</title>
        <authorList>
            <person name="Scaglione D."/>
            <person name="Reyes-Chin-Wo S."/>
            <person name="Acquadro A."/>
            <person name="Froenicke L."/>
            <person name="Portis E."/>
            <person name="Beitel C."/>
            <person name="Tirone M."/>
            <person name="Mauro R."/>
            <person name="Lo Monaco A."/>
            <person name="Mauromicale G."/>
            <person name="Faccioli P."/>
            <person name="Cattivelli L."/>
            <person name="Rieseberg L."/>
            <person name="Michelmore R."/>
            <person name="Lanteri S."/>
        </authorList>
    </citation>
    <scope>NUCLEOTIDE SEQUENCE [LARGE SCALE GENOMIC DNA]</scope>
    <source>
        <strain evidence="8">2C</strain>
    </source>
</reference>
<dbReference type="GO" id="GO:0020037">
    <property type="term" value="F:heme binding"/>
    <property type="evidence" value="ECO:0007669"/>
    <property type="project" value="InterPro"/>
</dbReference>
<dbReference type="STRING" id="59895.A0A103Y2V2"/>
<evidence type="ECO:0000313" key="9">
    <source>
        <dbReference type="Proteomes" id="UP000243975"/>
    </source>
</evidence>
<dbReference type="EMBL" id="LEKV01003073">
    <property type="protein sequence ID" value="KVI01497.1"/>
    <property type="molecule type" value="Genomic_DNA"/>
</dbReference>
<comment type="similarity">
    <text evidence="4 5">Belongs to the small heat shock protein (HSP20) family.</text>
</comment>
<dbReference type="PANTHER" id="PTHR11527">
    <property type="entry name" value="HEAT-SHOCK PROTEIN 20 FAMILY MEMBER"/>
    <property type="match status" value="1"/>
</dbReference>
<keyword evidence="9" id="KW-1185">Reference proteome</keyword>
<dbReference type="PROSITE" id="PS01031">
    <property type="entry name" value="SHSP"/>
    <property type="match status" value="1"/>
</dbReference>
<comment type="subcellular location">
    <subcellularLocation>
        <location evidence="1">Cytoplasm</location>
    </subcellularLocation>
</comment>
<evidence type="ECO:0000256" key="5">
    <source>
        <dbReference type="RuleBase" id="RU003616"/>
    </source>
</evidence>